<dbReference type="Gene3D" id="3.30.70.1020">
    <property type="entry name" value="Trehalose-6-phosphate phosphatase related protein, domain 2"/>
    <property type="match status" value="1"/>
</dbReference>
<comment type="cofactor">
    <cofactor evidence="2">
        <name>Mg(2+)</name>
        <dbReference type="ChEBI" id="CHEBI:18420"/>
    </cofactor>
</comment>
<dbReference type="UniPathway" id="UPA00299"/>
<keyword evidence="2" id="KW-0479">Metal-binding</keyword>
<keyword evidence="2" id="KW-0460">Magnesium</keyword>
<dbReference type="Gene3D" id="3.40.50.1000">
    <property type="entry name" value="HAD superfamily/HAD-like"/>
    <property type="match status" value="1"/>
</dbReference>
<name>A3VK19_9RHOB</name>
<dbReference type="Pfam" id="PF02358">
    <property type="entry name" value="Trehalose_PPase"/>
    <property type="match status" value="2"/>
</dbReference>
<sequence length="250" mass="25875">MGMTAVRHTPPGGLDWSKHALFLDFDGTLAPLADHPDDVRLPARIVPVLHAALAATGGAVAVLSGRALADLDPHLPPRITVRAGSHGAEMTGIDTQPGDLSGPARPLAALAAAHDLLIETKPGVVALHYRSRPDLGPLVRRTVDEAVIPGLRALHGNMVSEIARAGIDKGTALAALMARPPFAGRLPVMVGDDVTDEDGFRRAQAMGGAGLHIGAGPTVALWRLPSIHAAHDWLARTLTGTPARTEGAAP</sequence>
<organism evidence="3 4">
    <name type="scientific">Maritimibacter alkaliphilus HTCC2654</name>
    <dbReference type="NCBI Taxonomy" id="314271"/>
    <lineage>
        <taxon>Bacteria</taxon>
        <taxon>Pseudomonadati</taxon>
        <taxon>Pseudomonadota</taxon>
        <taxon>Alphaproteobacteria</taxon>
        <taxon>Rhodobacterales</taxon>
        <taxon>Roseobacteraceae</taxon>
        <taxon>Maritimibacter</taxon>
    </lineage>
</organism>
<accession>A3VK19</accession>
<dbReference type="EMBL" id="AAMT01000016">
    <property type="protein sequence ID" value="EAQ11324.1"/>
    <property type="molecule type" value="Genomic_DNA"/>
</dbReference>
<dbReference type="PANTHER" id="PTHR43768">
    <property type="entry name" value="TREHALOSE 6-PHOSPHATE PHOSPHATASE"/>
    <property type="match status" value="1"/>
</dbReference>
<dbReference type="STRING" id="314271.RB2654_23218"/>
<dbReference type="InterPro" id="IPR036412">
    <property type="entry name" value="HAD-like_sf"/>
</dbReference>
<dbReference type="Proteomes" id="UP000002931">
    <property type="component" value="Unassembled WGS sequence"/>
</dbReference>
<comment type="caution">
    <text evidence="3">The sequence shown here is derived from an EMBL/GenBank/DDBJ whole genome shotgun (WGS) entry which is preliminary data.</text>
</comment>
<dbReference type="HOGENOM" id="CLU_037265_2_0_5"/>
<dbReference type="PANTHER" id="PTHR43768:SF3">
    <property type="entry name" value="TREHALOSE 6-PHOSPHATE PHOSPHATASE"/>
    <property type="match status" value="1"/>
</dbReference>
<dbReference type="InterPro" id="IPR044651">
    <property type="entry name" value="OTSB-like"/>
</dbReference>
<dbReference type="GO" id="GO:0004805">
    <property type="term" value="F:trehalose-phosphatase activity"/>
    <property type="evidence" value="ECO:0007669"/>
    <property type="project" value="UniProtKB-EC"/>
</dbReference>
<proteinExistence type="inferred from homology"/>
<evidence type="ECO:0000256" key="1">
    <source>
        <dbReference type="ARBA" id="ARBA00022801"/>
    </source>
</evidence>
<gene>
    <name evidence="3" type="ORF">RB2654_23218</name>
</gene>
<evidence type="ECO:0000256" key="2">
    <source>
        <dbReference type="RuleBase" id="RU361117"/>
    </source>
</evidence>
<dbReference type="GO" id="GO:0046872">
    <property type="term" value="F:metal ion binding"/>
    <property type="evidence" value="ECO:0007669"/>
    <property type="project" value="UniProtKB-KW"/>
</dbReference>
<evidence type="ECO:0000313" key="4">
    <source>
        <dbReference type="Proteomes" id="UP000002931"/>
    </source>
</evidence>
<dbReference type="InterPro" id="IPR003337">
    <property type="entry name" value="Trehalose_PPase"/>
</dbReference>
<dbReference type="GO" id="GO:0005992">
    <property type="term" value="P:trehalose biosynthetic process"/>
    <property type="evidence" value="ECO:0007669"/>
    <property type="project" value="UniProtKB-UniPathway"/>
</dbReference>
<reference evidence="3 4" key="1">
    <citation type="journal article" date="2010" name="J. Bacteriol.">
        <title>Genome sequences of Pelagibaca bermudensis HTCC2601T and Maritimibacter alkaliphilus HTCC2654T, the type strains of two marine Roseobacter genera.</title>
        <authorList>
            <person name="Thrash J.C."/>
            <person name="Cho J.C."/>
            <person name="Ferriera S."/>
            <person name="Johnson J."/>
            <person name="Vergin K.L."/>
            <person name="Giovannoni S.J."/>
        </authorList>
    </citation>
    <scope>NUCLEOTIDE SEQUENCE [LARGE SCALE GENOMIC DNA]</scope>
    <source>
        <strain evidence="3 4">HTCC2654</strain>
    </source>
</reference>
<keyword evidence="4" id="KW-1185">Reference proteome</keyword>
<comment type="similarity">
    <text evidence="2">Belongs to the trehalose phosphatase family.</text>
</comment>
<evidence type="ECO:0000313" key="3">
    <source>
        <dbReference type="EMBL" id="EAQ11324.1"/>
    </source>
</evidence>
<comment type="catalytic activity">
    <reaction evidence="2">
        <text>alpha,alpha-trehalose 6-phosphate + H2O = alpha,alpha-trehalose + phosphate</text>
        <dbReference type="Rhea" id="RHEA:23420"/>
        <dbReference type="ChEBI" id="CHEBI:15377"/>
        <dbReference type="ChEBI" id="CHEBI:16551"/>
        <dbReference type="ChEBI" id="CHEBI:43474"/>
        <dbReference type="ChEBI" id="CHEBI:58429"/>
        <dbReference type="EC" id="3.1.3.12"/>
    </reaction>
</comment>
<dbReference type="EC" id="3.1.3.12" evidence="2"/>
<keyword evidence="1 2" id="KW-0378">Hydrolase</keyword>
<dbReference type="AlphaFoldDB" id="A3VK19"/>
<dbReference type="SUPFAM" id="SSF56784">
    <property type="entry name" value="HAD-like"/>
    <property type="match status" value="1"/>
</dbReference>
<dbReference type="NCBIfam" id="TIGR00685">
    <property type="entry name" value="T6PP"/>
    <property type="match status" value="1"/>
</dbReference>
<comment type="pathway">
    <text evidence="2">Glycan biosynthesis; trehalose biosynthesis.</text>
</comment>
<dbReference type="InterPro" id="IPR023214">
    <property type="entry name" value="HAD_sf"/>
</dbReference>
<comment type="function">
    <text evidence="2">Removes the phosphate from trehalose 6-phosphate to produce free trehalose.</text>
</comment>
<protein>
    <recommendedName>
        <fullName evidence="2">Trehalose 6-phosphate phosphatase</fullName>
        <ecNumber evidence="2">3.1.3.12</ecNumber>
    </recommendedName>
</protein>